<evidence type="ECO:0000256" key="6">
    <source>
        <dbReference type="SAM" id="Phobius"/>
    </source>
</evidence>
<feature type="transmembrane region" description="Helical" evidence="6">
    <location>
        <begin position="355"/>
        <end position="379"/>
    </location>
</feature>
<dbReference type="PANTHER" id="PTHR23519">
    <property type="entry name" value="AUTOPHAGY-RELATED PROTEIN 22"/>
    <property type="match status" value="1"/>
</dbReference>
<comment type="caution">
    <text evidence="8">The sequence shown here is derived from an EMBL/GenBank/DDBJ whole genome shotgun (WGS) entry which is preliminary data.</text>
</comment>
<feature type="transmembrane region" description="Helical" evidence="6">
    <location>
        <begin position="77"/>
        <end position="98"/>
    </location>
</feature>
<dbReference type="GO" id="GO:0005886">
    <property type="term" value="C:plasma membrane"/>
    <property type="evidence" value="ECO:0007669"/>
    <property type="project" value="UniProtKB-SubCell"/>
</dbReference>
<evidence type="ECO:0000256" key="4">
    <source>
        <dbReference type="ARBA" id="ARBA00022989"/>
    </source>
</evidence>
<protein>
    <submittedName>
        <fullName evidence="8">UMF1 family MFS transporter</fullName>
    </submittedName>
</protein>
<feature type="transmembrane region" description="Helical" evidence="6">
    <location>
        <begin position="266"/>
        <end position="290"/>
    </location>
</feature>
<keyword evidence="5 6" id="KW-0472">Membrane</keyword>
<proteinExistence type="predicted"/>
<dbReference type="InterPro" id="IPR050495">
    <property type="entry name" value="ATG22/LtaA_families"/>
</dbReference>
<organism evidence="8 9">
    <name type="scientific">Thermopolyspora flexuosa</name>
    <dbReference type="NCBI Taxonomy" id="103836"/>
    <lineage>
        <taxon>Bacteria</taxon>
        <taxon>Bacillati</taxon>
        <taxon>Actinomycetota</taxon>
        <taxon>Actinomycetes</taxon>
        <taxon>Streptosporangiales</taxon>
        <taxon>Streptosporangiaceae</taxon>
        <taxon>Thermopolyspora</taxon>
    </lineage>
</organism>
<evidence type="ECO:0000313" key="9">
    <source>
        <dbReference type="Proteomes" id="UP000319213"/>
    </source>
</evidence>
<evidence type="ECO:0000256" key="3">
    <source>
        <dbReference type="ARBA" id="ARBA00022692"/>
    </source>
</evidence>
<name>A0A543IY27_9ACTN</name>
<gene>
    <name evidence="8" type="ORF">FHX40_2191</name>
</gene>
<dbReference type="AlphaFoldDB" id="A0A543IY27"/>
<keyword evidence="3 6" id="KW-0812">Transmembrane</keyword>
<keyword evidence="2" id="KW-0813">Transport</keyword>
<evidence type="ECO:0000256" key="5">
    <source>
        <dbReference type="ARBA" id="ARBA00023136"/>
    </source>
</evidence>
<feature type="transmembrane region" description="Helical" evidence="6">
    <location>
        <begin position="31"/>
        <end position="52"/>
    </location>
</feature>
<feature type="transmembrane region" description="Helical" evidence="6">
    <location>
        <begin position="423"/>
        <end position="443"/>
    </location>
</feature>
<feature type="transmembrane region" description="Helical" evidence="6">
    <location>
        <begin position="134"/>
        <end position="154"/>
    </location>
</feature>
<reference evidence="8 9" key="1">
    <citation type="submission" date="2019-06" db="EMBL/GenBank/DDBJ databases">
        <title>Sequencing the genomes of 1000 actinobacteria strains.</title>
        <authorList>
            <person name="Klenk H.-P."/>
        </authorList>
    </citation>
    <scope>NUCLEOTIDE SEQUENCE [LARGE SCALE GENOMIC DNA]</scope>
    <source>
        <strain evidence="8 9">DSM 43186</strain>
    </source>
</reference>
<keyword evidence="9" id="KW-1185">Reference proteome</keyword>
<dbReference type="GO" id="GO:0022857">
    <property type="term" value="F:transmembrane transporter activity"/>
    <property type="evidence" value="ECO:0007669"/>
    <property type="project" value="InterPro"/>
</dbReference>
<feature type="domain" description="Major facilitator superfamily (MFS) profile" evidence="7">
    <location>
        <begin position="264"/>
        <end position="458"/>
    </location>
</feature>
<dbReference type="RefSeq" id="WP_229788160.1">
    <property type="nucleotide sequence ID" value="NZ_BMPV01000001.1"/>
</dbReference>
<feature type="transmembrane region" description="Helical" evidence="6">
    <location>
        <begin position="110"/>
        <end position="128"/>
    </location>
</feature>
<evidence type="ECO:0000313" key="8">
    <source>
        <dbReference type="EMBL" id="TQM75482.1"/>
    </source>
</evidence>
<sequence>MAPCADGGGGVKVKTPPVDPQLRREQRGWYWYDWATSAFNTTVITVFLGPYLTNVAETAAGPDGFVGFFGLDLRAKAYFSGIVTISVLLQIVIMPLAGAIADHTGRKRELLGAFAYVGAIATLGFYFVSGDAYLLGGVLFVIANVCFGAATVVYNSFLPQISSAETRDTVSSRGWAFGYLGGGLLLAINLVLYLGREPLGLEEGLAVRICLASAGLWWGAFTVIPMLRLRNRLPERREPSVAHAMAGSLRQLWHTVLELRRYPRSLLVLLAYLVYNDGVQTVISFSAVYADQALGLGTEVQISAILMVQFVAFGGALLLGRLALVFGTKRTVLGALVVWTGVLGVAYFLEAGAELQFYALAFLIAIVMGGTQALSRSLYSLVIPQGKEAEYFSLFEVSDKGSAFIGSLTLTLALQLTDSYRTAILSLVVFFVLGFVLLAVANLPRAIREAGNEVPAHI</sequence>
<dbReference type="EMBL" id="VFPQ01000001">
    <property type="protein sequence ID" value="TQM75482.1"/>
    <property type="molecule type" value="Genomic_DNA"/>
</dbReference>
<feature type="transmembrane region" description="Helical" evidence="6">
    <location>
        <begin position="331"/>
        <end position="349"/>
    </location>
</feature>
<dbReference type="Pfam" id="PF11700">
    <property type="entry name" value="ATG22"/>
    <property type="match status" value="1"/>
</dbReference>
<dbReference type="SUPFAM" id="SSF103473">
    <property type="entry name" value="MFS general substrate transporter"/>
    <property type="match status" value="1"/>
</dbReference>
<evidence type="ECO:0000256" key="1">
    <source>
        <dbReference type="ARBA" id="ARBA00004651"/>
    </source>
</evidence>
<comment type="subcellular location">
    <subcellularLocation>
        <location evidence="1">Cell membrane</location>
        <topology evidence="1">Multi-pass membrane protein</topology>
    </subcellularLocation>
</comment>
<dbReference type="InterPro" id="IPR020846">
    <property type="entry name" value="MFS_dom"/>
</dbReference>
<evidence type="ECO:0000256" key="2">
    <source>
        <dbReference type="ARBA" id="ARBA00022448"/>
    </source>
</evidence>
<feature type="transmembrane region" description="Helical" evidence="6">
    <location>
        <begin position="302"/>
        <end position="324"/>
    </location>
</feature>
<dbReference type="PANTHER" id="PTHR23519:SF1">
    <property type="entry name" value="AUTOPHAGY-RELATED PROTEIN 22"/>
    <property type="match status" value="1"/>
</dbReference>
<dbReference type="InterPro" id="IPR024671">
    <property type="entry name" value="Atg22-like"/>
</dbReference>
<feature type="transmembrane region" description="Helical" evidence="6">
    <location>
        <begin position="400"/>
        <end position="417"/>
    </location>
</feature>
<keyword evidence="4 6" id="KW-1133">Transmembrane helix</keyword>
<dbReference type="Proteomes" id="UP000319213">
    <property type="component" value="Unassembled WGS sequence"/>
</dbReference>
<dbReference type="InterPro" id="IPR036259">
    <property type="entry name" value="MFS_trans_sf"/>
</dbReference>
<feature type="transmembrane region" description="Helical" evidence="6">
    <location>
        <begin position="206"/>
        <end position="227"/>
    </location>
</feature>
<dbReference type="PROSITE" id="PS50850">
    <property type="entry name" value="MFS"/>
    <property type="match status" value="1"/>
</dbReference>
<evidence type="ECO:0000259" key="7">
    <source>
        <dbReference type="PROSITE" id="PS50850"/>
    </source>
</evidence>
<accession>A0A543IY27</accession>
<dbReference type="Gene3D" id="1.20.1250.20">
    <property type="entry name" value="MFS general substrate transporter like domains"/>
    <property type="match status" value="1"/>
</dbReference>
<feature type="transmembrane region" description="Helical" evidence="6">
    <location>
        <begin position="175"/>
        <end position="194"/>
    </location>
</feature>